<evidence type="ECO:0000256" key="2">
    <source>
        <dbReference type="ARBA" id="ARBA00009236"/>
    </source>
</evidence>
<reference evidence="5 6" key="1">
    <citation type="journal article" date="2024" name="Front. Microbiol.">
        <title>Novel thermophilic genera Geochorda gen. nov. and Carboxydochorda gen. nov. from the deep terrestrial subsurface reveal the ecophysiological diversity in the class Limnochordia.</title>
        <authorList>
            <person name="Karnachuk O.V."/>
            <person name="Lukina A.P."/>
            <person name="Avakyan M.R."/>
            <person name="Kadnikov V.V."/>
            <person name="Begmatov S."/>
            <person name="Beletsky A.V."/>
            <person name="Vlasova K.G."/>
            <person name="Novikov A.A."/>
            <person name="Shcherbakova V.A."/>
            <person name="Mardanov A.V."/>
            <person name="Ravin N.V."/>
        </authorList>
    </citation>
    <scope>NUCLEOTIDE SEQUENCE [LARGE SCALE GENOMIC DNA]</scope>
    <source>
        <strain evidence="5 6">L945</strain>
    </source>
</reference>
<dbReference type="PIRSF" id="PIRSF000524">
    <property type="entry name" value="SPT"/>
    <property type="match status" value="1"/>
</dbReference>
<name>A0ABZ1C0D5_9FIRM</name>
<dbReference type="PANTHER" id="PTHR21152:SF40">
    <property type="entry name" value="ALANINE--GLYOXYLATE AMINOTRANSFERASE"/>
    <property type="match status" value="1"/>
</dbReference>
<organism evidence="5 6">
    <name type="scientific">Carboxydichorda subterranea</name>
    <dbReference type="NCBI Taxonomy" id="3109565"/>
    <lineage>
        <taxon>Bacteria</taxon>
        <taxon>Bacillati</taxon>
        <taxon>Bacillota</taxon>
        <taxon>Limnochordia</taxon>
        <taxon>Limnochordales</taxon>
        <taxon>Geochordaceae</taxon>
        <taxon>Carboxydichorda</taxon>
    </lineage>
</organism>
<dbReference type="Gene3D" id="3.90.1150.10">
    <property type="entry name" value="Aspartate Aminotransferase, domain 1"/>
    <property type="match status" value="1"/>
</dbReference>
<keyword evidence="5" id="KW-0032">Aminotransferase</keyword>
<dbReference type="InterPro" id="IPR015422">
    <property type="entry name" value="PyrdxlP-dep_Trfase_small"/>
</dbReference>
<evidence type="ECO:0000313" key="5">
    <source>
        <dbReference type="EMBL" id="WRP17773.1"/>
    </source>
</evidence>
<dbReference type="Proteomes" id="UP001332192">
    <property type="component" value="Chromosome"/>
</dbReference>
<dbReference type="InterPro" id="IPR015421">
    <property type="entry name" value="PyrdxlP-dep_Trfase_major"/>
</dbReference>
<dbReference type="SUPFAM" id="SSF53383">
    <property type="entry name" value="PLP-dependent transferases"/>
    <property type="match status" value="1"/>
</dbReference>
<comment type="cofactor">
    <cofactor evidence="1">
        <name>pyridoxal 5'-phosphate</name>
        <dbReference type="ChEBI" id="CHEBI:597326"/>
    </cofactor>
</comment>
<protein>
    <submittedName>
        <fullName evidence="5">Alanine--glyoxylate aminotransferase family protein</fullName>
    </submittedName>
</protein>
<dbReference type="InterPro" id="IPR000192">
    <property type="entry name" value="Aminotrans_V_dom"/>
</dbReference>
<dbReference type="CDD" id="cd06451">
    <property type="entry name" value="AGAT_like"/>
    <property type="match status" value="1"/>
</dbReference>
<dbReference type="Pfam" id="PF00266">
    <property type="entry name" value="Aminotran_5"/>
    <property type="match status" value="1"/>
</dbReference>
<dbReference type="GO" id="GO:0008483">
    <property type="term" value="F:transaminase activity"/>
    <property type="evidence" value="ECO:0007669"/>
    <property type="project" value="UniProtKB-KW"/>
</dbReference>
<sequence>MSSTRTSLEGLPETLLMGPGPSMVHPSTLRAMAAPSLGHLDPRFLAIMDETVGMLRRVFATTNPITLPLSGTGTAGMEAALANAIEPEDRVIVVVNGYFGDRMAEMARRLGGEVDVVEVPWGKAVDPEQVEEVARRGRAPRVLAMVHAETSTGVLQPIEPLAALARQYDALLVVDAVTSLGGVPVEVDRAGVDLCYSGSQKCLSAPPGLAPFTASPRAMRRLEARKRDVFSWYLDLRLVAAYWGQQRVYHHTAPVHMVYALHRALERVLEEGLEARWQRHRRVARALWAGLEALGLQLAVTDPALRIASLTTVRVPEGVDDAGVRRTLLEEFGIEIGGGLGPWKGQVWRIGTMGESAALRHVSRLVAALGELLRRQGWRNDVTGALAAVTEAARRE</sequence>
<evidence type="ECO:0000259" key="4">
    <source>
        <dbReference type="Pfam" id="PF00266"/>
    </source>
</evidence>
<evidence type="ECO:0000256" key="1">
    <source>
        <dbReference type="ARBA" id="ARBA00001933"/>
    </source>
</evidence>
<comment type="similarity">
    <text evidence="2">Belongs to the class-V pyridoxal-phosphate-dependent aminotransferase family.</text>
</comment>
<dbReference type="InterPro" id="IPR024169">
    <property type="entry name" value="SP_NH2Trfase/AEP_transaminase"/>
</dbReference>
<dbReference type="EMBL" id="CP141615">
    <property type="protein sequence ID" value="WRP17773.1"/>
    <property type="molecule type" value="Genomic_DNA"/>
</dbReference>
<dbReference type="RefSeq" id="WP_324717043.1">
    <property type="nucleotide sequence ID" value="NZ_CP141615.1"/>
</dbReference>
<accession>A0ABZ1C0D5</accession>
<dbReference type="Gene3D" id="3.40.640.10">
    <property type="entry name" value="Type I PLP-dependent aspartate aminotransferase-like (Major domain)"/>
    <property type="match status" value="1"/>
</dbReference>
<keyword evidence="5" id="KW-0808">Transferase</keyword>
<keyword evidence="3" id="KW-0663">Pyridoxal phosphate</keyword>
<proteinExistence type="inferred from homology"/>
<gene>
    <name evidence="5" type="ORF">U7230_01820</name>
</gene>
<dbReference type="PANTHER" id="PTHR21152">
    <property type="entry name" value="AMINOTRANSFERASE CLASS V"/>
    <property type="match status" value="1"/>
</dbReference>
<evidence type="ECO:0000313" key="6">
    <source>
        <dbReference type="Proteomes" id="UP001332192"/>
    </source>
</evidence>
<dbReference type="InterPro" id="IPR015424">
    <property type="entry name" value="PyrdxlP-dep_Trfase"/>
</dbReference>
<keyword evidence="6" id="KW-1185">Reference proteome</keyword>
<evidence type="ECO:0000256" key="3">
    <source>
        <dbReference type="ARBA" id="ARBA00022898"/>
    </source>
</evidence>
<feature type="domain" description="Aminotransferase class V" evidence="4">
    <location>
        <begin position="36"/>
        <end position="339"/>
    </location>
</feature>